<evidence type="ECO:0000256" key="5">
    <source>
        <dbReference type="SAM" id="Phobius"/>
    </source>
</evidence>
<keyword evidence="3 5" id="KW-1133">Transmembrane helix</keyword>
<dbReference type="Pfam" id="PF07690">
    <property type="entry name" value="MFS_1"/>
    <property type="match status" value="1"/>
</dbReference>
<feature type="transmembrane region" description="Helical" evidence="5">
    <location>
        <begin position="85"/>
        <end position="105"/>
    </location>
</feature>
<protein>
    <submittedName>
        <fullName evidence="6">Major facilitator superfamily domain-containing protein</fullName>
    </submittedName>
</protein>
<dbReference type="GO" id="GO:0005886">
    <property type="term" value="C:plasma membrane"/>
    <property type="evidence" value="ECO:0007669"/>
    <property type="project" value="TreeGrafter"/>
</dbReference>
<feature type="transmembrane region" description="Helical" evidence="5">
    <location>
        <begin position="111"/>
        <end position="130"/>
    </location>
</feature>
<dbReference type="AlphaFoldDB" id="A0AAN7C9U6"/>
<comment type="caution">
    <text evidence="6">The sequence shown here is derived from an EMBL/GenBank/DDBJ whole genome shotgun (WGS) entry which is preliminary data.</text>
</comment>
<evidence type="ECO:0000313" key="6">
    <source>
        <dbReference type="EMBL" id="KAK4238064.1"/>
    </source>
</evidence>
<gene>
    <name evidence="6" type="ORF">C8A03DRAFT_33966</name>
</gene>
<name>A0AAN7C9U6_9PEZI</name>
<feature type="transmembrane region" description="Helical" evidence="5">
    <location>
        <begin position="179"/>
        <end position="201"/>
    </location>
</feature>
<dbReference type="Proteomes" id="UP001303760">
    <property type="component" value="Unassembled WGS sequence"/>
</dbReference>
<dbReference type="SUPFAM" id="SSF103473">
    <property type="entry name" value="MFS general substrate transporter"/>
    <property type="match status" value="1"/>
</dbReference>
<sequence length="335" mass="36478">MATFTAAAVQSVFAEIAADLGVSIHRASSPSSVGNVGCAVSSSYATMALCRAITAFFISPASAIGSGVVTETFSKKERARYMDIWTIMVTLGVPMAPFIFGFVAVRVGYRWIYWILAITNGLQFTLYFILGHETLYLRGPTPSLSPPPTSSNPGRGLLSFRRLDPTPLQLWDFVKPLTFFGRPCVVLPTVAYAMAFLWANIMMSVETGSLFPENFSLDPQAVGLQNIAVIVGFLSDWWMWRRHHAKHLASLQQQQGIIINSDDDETTSMLFTITGVAVYLAQAGAAGHTWNISPDVGMGLAAAGNWIVTTVMTTYAVDCYRDEAASVGVFINFVR</sequence>
<dbReference type="EMBL" id="MU860111">
    <property type="protein sequence ID" value="KAK4238064.1"/>
    <property type="molecule type" value="Genomic_DNA"/>
</dbReference>
<reference evidence="6" key="1">
    <citation type="journal article" date="2023" name="Mol. Phylogenet. Evol.">
        <title>Genome-scale phylogeny and comparative genomics of the fungal order Sordariales.</title>
        <authorList>
            <person name="Hensen N."/>
            <person name="Bonometti L."/>
            <person name="Westerberg I."/>
            <person name="Brannstrom I.O."/>
            <person name="Guillou S."/>
            <person name="Cros-Aarteil S."/>
            <person name="Calhoun S."/>
            <person name="Haridas S."/>
            <person name="Kuo A."/>
            <person name="Mondo S."/>
            <person name="Pangilinan J."/>
            <person name="Riley R."/>
            <person name="LaButti K."/>
            <person name="Andreopoulos B."/>
            <person name="Lipzen A."/>
            <person name="Chen C."/>
            <person name="Yan M."/>
            <person name="Daum C."/>
            <person name="Ng V."/>
            <person name="Clum A."/>
            <person name="Steindorff A."/>
            <person name="Ohm R.A."/>
            <person name="Martin F."/>
            <person name="Silar P."/>
            <person name="Natvig D.O."/>
            <person name="Lalanne C."/>
            <person name="Gautier V."/>
            <person name="Ament-Velasquez S.L."/>
            <person name="Kruys A."/>
            <person name="Hutchinson M.I."/>
            <person name="Powell A.J."/>
            <person name="Barry K."/>
            <person name="Miller A.N."/>
            <person name="Grigoriev I.V."/>
            <person name="Debuchy R."/>
            <person name="Gladieux P."/>
            <person name="Hiltunen Thoren M."/>
            <person name="Johannesson H."/>
        </authorList>
    </citation>
    <scope>NUCLEOTIDE SEQUENCE</scope>
    <source>
        <strain evidence="6">CBS 532.94</strain>
    </source>
</reference>
<keyword evidence="7" id="KW-1185">Reference proteome</keyword>
<comment type="subcellular location">
    <subcellularLocation>
        <location evidence="1">Membrane</location>
        <topology evidence="1">Multi-pass membrane protein</topology>
    </subcellularLocation>
</comment>
<evidence type="ECO:0000256" key="2">
    <source>
        <dbReference type="ARBA" id="ARBA00022692"/>
    </source>
</evidence>
<evidence type="ECO:0000256" key="3">
    <source>
        <dbReference type="ARBA" id="ARBA00022989"/>
    </source>
</evidence>
<evidence type="ECO:0000313" key="7">
    <source>
        <dbReference type="Proteomes" id="UP001303760"/>
    </source>
</evidence>
<keyword evidence="4 5" id="KW-0472">Membrane</keyword>
<dbReference type="InterPro" id="IPR011701">
    <property type="entry name" value="MFS"/>
</dbReference>
<feature type="transmembrane region" description="Helical" evidence="5">
    <location>
        <begin position="52"/>
        <end position="73"/>
    </location>
</feature>
<dbReference type="PANTHER" id="PTHR23502:SF2">
    <property type="entry name" value="TRANSPORTER, PUTATIVE (AFU_ORTHOLOGUE AFUA_2G08910)-RELATED"/>
    <property type="match status" value="1"/>
</dbReference>
<organism evidence="6 7">
    <name type="scientific">Achaetomium macrosporum</name>
    <dbReference type="NCBI Taxonomy" id="79813"/>
    <lineage>
        <taxon>Eukaryota</taxon>
        <taxon>Fungi</taxon>
        <taxon>Dikarya</taxon>
        <taxon>Ascomycota</taxon>
        <taxon>Pezizomycotina</taxon>
        <taxon>Sordariomycetes</taxon>
        <taxon>Sordariomycetidae</taxon>
        <taxon>Sordariales</taxon>
        <taxon>Chaetomiaceae</taxon>
        <taxon>Achaetomium</taxon>
    </lineage>
</organism>
<dbReference type="GO" id="GO:0022857">
    <property type="term" value="F:transmembrane transporter activity"/>
    <property type="evidence" value="ECO:0007669"/>
    <property type="project" value="InterPro"/>
</dbReference>
<evidence type="ECO:0000256" key="1">
    <source>
        <dbReference type="ARBA" id="ARBA00004141"/>
    </source>
</evidence>
<evidence type="ECO:0000256" key="4">
    <source>
        <dbReference type="ARBA" id="ARBA00023136"/>
    </source>
</evidence>
<dbReference type="InterPro" id="IPR036259">
    <property type="entry name" value="MFS_trans_sf"/>
</dbReference>
<accession>A0AAN7C9U6</accession>
<keyword evidence="2 5" id="KW-0812">Transmembrane</keyword>
<dbReference type="PANTHER" id="PTHR23502">
    <property type="entry name" value="MAJOR FACILITATOR SUPERFAMILY"/>
    <property type="match status" value="1"/>
</dbReference>
<reference evidence="6" key="2">
    <citation type="submission" date="2023-05" db="EMBL/GenBank/DDBJ databases">
        <authorList>
            <consortium name="Lawrence Berkeley National Laboratory"/>
            <person name="Steindorff A."/>
            <person name="Hensen N."/>
            <person name="Bonometti L."/>
            <person name="Westerberg I."/>
            <person name="Brannstrom I.O."/>
            <person name="Guillou S."/>
            <person name="Cros-Aarteil S."/>
            <person name="Calhoun S."/>
            <person name="Haridas S."/>
            <person name="Kuo A."/>
            <person name="Mondo S."/>
            <person name="Pangilinan J."/>
            <person name="Riley R."/>
            <person name="Labutti K."/>
            <person name="Andreopoulos B."/>
            <person name="Lipzen A."/>
            <person name="Chen C."/>
            <person name="Yanf M."/>
            <person name="Daum C."/>
            <person name="Ng V."/>
            <person name="Clum A."/>
            <person name="Ohm R."/>
            <person name="Martin F."/>
            <person name="Silar P."/>
            <person name="Natvig D."/>
            <person name="Lalanne C."/>
            <person name="Gautier V."/>
            <person name="Ament-Velasquez S.L."/>
            <person name="Kruys A."/>
            <person name="Hutchinson M.I."/>
            <person name="Powell A.J."/>
            <person name="Barry K."/>
            <person name="Miller A.N."/>
            <person name="Grigoriev I.V."/>
            <person name="Debuchy R."/>
            <person name="Gladieux P."/>
            <person name="Thoren M.H."/>
            <person name="Johannesson H."/>
        </authorList>
    </citation>
    <scope>NUCLEOTIDE SEQUENCE</scope>
    <source>
        <strain evidence="6">CBS 532.94</strain>
    </source>
</reference>
<dbReference type="Gene3D" id="1.20.1250.20">
    <property type="entry name" value="MFS general substrate transporter like domains"/>
    <property type="match status" value="1"/>
</dbReference>
<proteinExistence type="predicted"/>